<dbReference type="RefSeq" id="WP_114379713.1">
    <property type="nucleotide sequence ID" value="NZ_QPJD01000005.1"/>
</dbReference>
<sequence>MGLTGQAFRLTVDTEQVNRSGPFMYFWEPVFREGLANIGLSCKMSGDGGITPSPFMLRGSIEHIQDIIGEGKPVIAWDLFTSEFGVVYGYDEKEQLLLVEDSRKKQAIPYERLGSGASQGLFVLSLSSAGDQPDYRMAVKKALQMAVRHAFRERTFVGYTCGIAA</sequence>
<accession>A0A368W2M8</accession>
<reference evidence="1 2" key="1">
    <citation type="submission" date="2018-07" db="EMBL/GenBank/DDBJ databases">
        <title>Genomic Encyclopedia of Type Strains, Phase III (KMG-III): the genomes of soil and plant-associated and newly described type strains.</title>
        <authorList>
            <person name="Whitman W."/>
        </authorList>
    </citation>
    <scope>NUCLEOTIDE SEQUENCE [LARGE SCALE GENOMIC DNA]</scope>
    <source>
        <strain evidence="1 2">CECT 7506</strain>
    </source>
</reference>
<evidence type="ECO:0000313" key="2">
    <source>
        <dbReference type="Proteomes" id="UP000252415"/>
    </source>
</evidence>
<dbReference type="EMBL" id="QPJD01000005">
    <property type="protein sequence ID" value="RCW48960.1"/>
    <property type="molecule type" value="Genomic_DNA"/>
</dbReference>
<comment type="caution">
    <text evidence="1">The sequence shown here is derived from an EMBL/GenBank/DDBJ whole genome shotgun (WGS) entry which is preliminary data.</text>
</comment>
<dbReference type="Proteomes" id="UP000252415">
    <property type="component" value="Unassembled WGS sequence"/>
</dbReference>
<proteinExistence type="predicted"/>
<gene>
    <name evidence="1" type="ORF">DFP97_105145</name>
</gene>
<evidence type="ECO:0000313" key="1">
    <source>
        <dbReference type="EMBL" id="RCW48960.1"/>
    </source>
</evidence>
<protein>
    <submittedName>
        <fullName evidence="1">Uncharacterized protein</fullName>
    </submittedName>
</protein>
<organism evidence="1 2">
    <name type="scientific">Paenibacillus prosopidis</name>
    <dbReference type="NCBI Taxonomy" id="630520"/>
    <lineage>
        <taxon>Bacteria</taxon>
        <taxon>Bacillati</taxon>
        <taxon>Bacillota</taxon>
        <taxon>Bacilli</taxon>
        <taxon>Bacillales</taxon>
        <taxon>Paenibacillaceae</taxon>
        <taxon>Paenibacillus</taxon>
    </lineage>
</organism>
<dbReference type="AlphaFoldDB" id="A0A368W2M8"/>
<dbReference type="OrthoDB" id="2960956at2"/>
<keyword evidence="2" id="KW-1185">Reference proteome</keyword>
<name>A0A368W2M8_9BACL</name>